<dbReference type="AlphaFoldDB" id="A0A6J6NUP7"/>
<evidence type="ECO:0000259" key="1">
    <source>
        <dbReference type="Pfam" id="PF13400"/>
    </source>
</evidence>
<organism evidence="2">
    <name type="scientific">freshwater metagenome</name>
    <dbReference type="NCBI Taxonomy" id="449393"/>
    <lineage>
        <taxon>unclassified sequences</taxon>
        <taxon>metagenomes</taxon>
        <taxon>ecological metagenomes</taxon>
    </lineage>
</organism>
<accession>A0A6J6NUP7</accession>
<dbReference type="EMBL" id="CAEZXK010000022">
    <property type="protein sequence ID" value="CAB4689682.1"/>
    <property type="molecule type" value="Genomic_DNA"/>
</dbReference>
<name>A0A6J6NUP7_9ZZZZ</name>
<reference evidence="2" key="1">
    <citation type="submission" date="2020-05" db="EMBL/GenBank/DDBJ databases">
        <authorList>
            <person name="Chiriac C."/>
            <person name="Salcher M."/>
            <person name="Ghai R."/>
            <person name="Kavagutti S V."/>
        </authorList>
    </citation>
    <scope>NUCLEOTIDE SEQUENCE</scope>
</reference>
<evidence type="ECO:0000313" key="2">
    <source>
        <dbReference type="EMBL" id="CAB4689682.1"/>
    </source>
</evidence>
<sequence>MLPLFIVFLMIVLWLAASATNLTGITLQRQRLQAQADQKVLSVHANGSFLPNQTAEIAMCEKFELPIKLIGLPPTHEICVRSAAR</sequence>
<gene>
    <name evidence="2" type="ORF">UFOPK2370_00868</name>
</gene>
<dbReference type="Pfam" id="PF13400">
    <property type="entry name" value="Tad"/>
    <property type="match status" value="1"/>
</dbReference>
<proteinExistence type="predicted"/>
<dbReference type="InterPro" id="IPR028087">
    <property type="entry name" value="Tad_N"/>
</dbReference>
<protein>
    <submittedName>
        <fullName evidence="2">Unannotated protein</fullName>
    </submittedName>
</protein>
<feature type="domain" description="Putative Flp pilus-assembly TadG-like N-terminal" evidence="1">
    <location>
        <begin position="4"/>
        <end position="38"/>
    </location>
</feature>